<keyword evidence="1" id="KW-0812">Transmembrane</keyword>
<accession>X1EMM7</accession>
<dbReference type="InterPro" id="IPR001036">
    <property type="entry name" value="Acrflvin-R"/>
</dbReference>
<evidence type="ECO:0000313" key="2">
    <source>
        <dbReference type="EMBL" id="GAH18374.1"/>
    </source>
</evidence>
<protein>
    <recommendedName>
        <fullName evidence="3">Acriflavin resistance protein</fullName>
    </recommendedName>
</protein>
<reference evidence="2" key="1">
    <citation type="journal article" date="2014" name="Front. Microbiol.">
        <title>High frequency of phylogenetically diverse reductive dehalogenase-homologous genes in deep subseafloor sedimentary metagenomes.</title>
        <authorList>
            <person name="Kawai M."/>
            <person name="Futagami T."/>
            <person name="Toyoda A."/>
            <person name="Takaki Y."/>
            <person name="Nishi S."/>
            <person name="Hori S."/>
            <person name="Arai W."/>
            <person name="Tsubouchi T."/>
            <person name="Morono Y."/>
            <person name="Uchiyama I."/>
            <person name="Ito T."/>
            <person name="Fujiyama A."/>
            <person name="Inagaki F."/>
            <person name="Takami H."/>
        </authorList>
    </citation>
    <scope>NUCLEOTIDE SEQUENCE</scope>
    <source>
        <strain evidence="2">Expedition CK06-06</strain>
    </source>
</reference>
<dbReference type="SUPFAM" id="SSF82714">
    <property type="entry name" value="Multidrug efflux transporter AcrB TolC docking domain, DN and DC subdomains"/>
    <property type="match status" value="1"/>
</dbReference>
<evidence type="ECO:0008006" key="3">
    <source>
        <dbReference type="Google" id="ProtNLM"/>
    </source>
</evidence>
<dbReference type="Pfam" id="PF00873">
    <property type="entry name" value="ACR_tran"/>
    <property type="match status" value="1"/>
</dbReference>
<dbReference type="Gene3D" id="3.30.70.1440">
    <property type="entry name" value="Multidrug efflux transporter AcrB pore domain"/>
    <property type="match status" value="1"/>
</dbReference>
<evidence type="ECO:0000256" key="1">
    <source>
        <dbReference type="SAM" id="Phobius"/>
    </source>
</evidence>
<dbReference type="Gene3D" id="3.30.2090.10">
    <property type="entry name" value="Multidrug efflux transporter AcrB TolC docking domain, DN and DC subdomains"/>
    <property type="match status" value="1"/>
</dbReference>
<comment type="caution">
    <text evidence="2">The sequence shown here is derived from an EMBL/GenBank/DDBJ whole genome shotgun (WGS) entry which is preliminary data.</text>
</comment>
<feature type="transmembrane region" description="Helical" evidence="1">
    <location>
        <begin position="123"/>
        <end position="142"/>
    </location>
</feature>
<dbReference type="InterPro" id="IPR027463">
    <property type="entry name" value="AcrB_DN_DC_subdom"/>
</dbReference>
<dbReference type="AlphaFoldDB" id="X1EMM7"/>
<feature type="non-terminal residue" evidence="2">
    <location>
        <position position="261"/>
    </location>
</feature>
<dbReference type="SUPFAM" id="SSF82866">
    <property type="entry name" value="Multidrug efflux transporter AcrB transmembrane domain"/>
    <property type="match status" value="1"/>
</dbReference>
<feature type="transmembrane region" description="Helical" evidence="1">
    <location>
        <begin position="179"/>
        <end position="203"/>
    </location>
</feature>
<name>X1EMM7_9ZZZZ</name>
<dbReference type="GO" id="GO:0005886">
    <property type="term" value="C:plasma membrane"/>
    <property type="evidence" value="ECO:0007669"/>
    <property type="project" value="TreeGrafter"/>
</dbReference>
<dbReference type="Gene3D" id="1.20.1640.10">
    <property type="entry name" value="Multidrug efflux transporter AcrB transmembrane domain"/>
    <property type="match status" value="1"/>
</dbReference>
<organism evidence="2">
    <name type="scientific">marine sediment metagenome</name>
    <dbReference type="NCBI Taxonomy" id="412755"/>
    <lineage>
        <taxon>unclassified sequences</taxon>
        <taxon>metagenomes</taxon>
        <taxon>ecological metagenomes</taxon>
    </lineage>
</organism>
<dbReference type="GO" id="GO:0042910">
    <property type="term" value="F:xenobiotic transmembrane transporter activity"/>
    <property type="evidence" value="ECO:0007669"/>
    <property type="project" value="TreeGrafter"/>
</dbReference>
<feature type="transmembrane region" description="Helical" evidence="1">
    <location>
        <begin position="149"/>
        <end position="173"/>
    </location>
</feature>
<keyword evidence="1" id="KW-0472">Membrane</keyword>
<dbReference type="PANTHER" id="PTHR32063:SF0">
    <property type="entry name" value="SWARMING MOTILITY PROTEIN SWRC"/>
    <property type="match status" value="1"/>
</dbReference>
<proteinExistence type="predicted"/>
<sequence>GTVKEAFLGIVASRYRIGGDEYDLRVRLQDLDRNSISDIRNINIPSPMGHQIPLYQVAEIEFGRGPVEITREDQERKVTVKANTFGRDIGSIVEDIKKRVTNIRLPEGYFVKYGGRYQDMEEAFSGLLWALVVAIMLVYMIMAAQFESLLTPFVIMFTVPLGFIGVVAGLLAFGRTLSVPALMGIMILTGIAVNNGIVMIDYVNRLRKRGMEFGEAIVEGAAVRVRPILVTAVTTILGMLPMALSHTEGAELRAPMAIAVA</sequence>
<dbReference type="EMBL" id="BART01030711">
    <property type="protein sequence ID" value="GAH18374.1"/>
    <property type="molecule type" value="Genomic_DNA"/>
</dbReference>
<keyword evidence="1" id="KW-1133">Transmembrane helix</keyword>
<gene>
    <name evidence="2" type="ORF">S01H4_53524</name>
</gene>
<feature type="non-terminal residue" evidence="2">
    <location>
        <position position="1"/>
    </location>
</feature>
<dbReference type="PANTHER" id="PTHR32063">
    <property type="match status" value="1"/>
</dbReference>
<dbReference type="PRINTS" id="PR00702">
    <property type="entry name" value="ACRIFLAVINRP"/>
</dbReference>